<dbReference type="GO" id="GO:0006357">
    <property type="term" value="P:regulation of transcription by RNA polymerase II"/>
    <property type="evidence" value="ECO:0007669"/>
    <property type="project" value="TreeGrafter"/>
</dbReference>
<keyword evidence="4" id="KW-0805">Transcription regulation</keyword>
<gene>
    <name evidence="9" type="ORF">CDAUBV1_LOCUS6507</name>
</gene>
<name>A0AAV2TAV1_CALDB</name>
<dbReference type="PANTHER" id="PTHR12691">
    <property type="entry name" value="MEDIATOR OF RNA POLYMERASE II TRANSCRIPTION SUBUNIT 23"/>
    <property type="match status" value="1"/>
</dbReference>
<dbReference type="InterPro" id="IPR021629">
    <property type="entry name" value="Mediator_Med23"/>
</dbReference>
<evidence type="ECO:0000256" key="6">
    <source>
        <dbReference type="ARBA" id="ARBA00023242"/>
    </source>
</evidence>
<comment type="similarity">
    <text evidence="2">Belongs to the Mediator complex subunit 23 family.</text>
</comment>
<evidence type="ECO:0000256" key="2">
    <source>
        <dbReference type="ARBA" id="ARBA00010222"/>
    </source>
</evidence>
<keyword evidence="6" id="KW-0539">Nucleus</keyword>
<evidence type="ECO:0000313" key="9">
    <source>
        <dbReference type="EMBL" id="CAL5133241.1"/>
    </source>
</evidence>
<dbReference type="Proteomes" id="UP001497525">
    <property type="component" value="Unassembled WGS sequence"/>
</dbReference>
<feature type="region of interest" description="Disordered" evidence="8">
    <location>
        <begin position="896"/>
        <end position="938"/>
    </location>
</feature>
<proteinExistence type="inferred from homology"/>
<evidence type="ECO:0000256" key="7">
    <source>
        <dbReference type="ARBA" id="ARBA00031961"/>
    </source>
</evidence>
<feature type="compositionally biased region" description="Low complexity" evidence="8">
    <location>
        <begin position="896"/>
        <end position="913"/>
    </location>
</feature>
<evidence type="ECO:0000313" key="10">
    <source>
        <dbReference type="Proteomes" id="UP001497525"/>
    </source>
</evidence>
<dbReference type="EMBL" id="CAXLJL010000156">
    <property type="protein sequence ID" value="CAL5133241.1"/>
    <property type="molecule type" value="Genomic_DNA"/>
</dbReference>
<dbReference type="GO" id="GO:0010628">
    <property type="term" value="P:positive regulation of gene expression"/>
    <property type="evidence" value="ECO:0007669"/>
    <property type="project" value="TreeGrafter"/>
</dbReference>
<dbReference type="Pfam" id="PF11573">
    <property type="entry name" value="Med23"/>
    <property type="match status" value="3"/>
</dbReference>
<dbReference type="GO" id="GO:0005667">
    <property type="term" value="C:transcription regulator complex"/>
    <property type="evidence" value="ECO:0007669"/>
    <property type="project" value="TreeGrafter"/>
</dbReference>
<organism evidence="9 10">
    <name type="scientific">Calicophoron daubneyi</name>
    <name type="common">Rumen fluke</name>
    <name type="synonym">Paramphistomum daubneyi</name>
    <dbReference type="NCBI Taxonomy" id="300641"/>
    <lineage>
        <taxon>Eukaryota</taxon>
        <taxon>Metazoa</taxon>
        <taxon>Spiralia</taxon>
        <taxon>Lophotrochozoa</taxon>
        <taxon>Platyhelminthes</taxon>
        <taxon>Trematoda</taxon>
        <taxon>Digenea</taxon>
        <taxon>Plagiorchiida</taxon>
        <taxon>Pronocephalata</taxon>
        <taxon>Paramphistomoidea</taxon>
        <taxon>Paramphistomidae</taxon>
        <taxon>Calicophoron</taxon>
    </lineage>
</organism>
<dbReference type="GO" id="GO:0016592">
    <property type="term" value="C:mediator complex"/>
    <property type="evidence" value="ECO:0007669"/>
    <property type="project" value="TreeGrafter"/>
</dbReference>
<reference evidence="9" key="1">
    <citation type="submission" date="2024-06" db="EMBL/GenBank/DDBJ databases">
        <authorList>
            <person name="Liu X."/>
            <person name="Lenzi L."/>
            <person name="Haldenby T S."/>
            <person name="Uol C."/>
        </authorList>
    </citation>
    <scope>NUCLEOTIDE SEQUENCE</scope>
</reference>
<evidence type="ECO:0000256" key="8">
    <source>
        <dbReference type="SAM" id="MobiDB-lite"/>
    </source>
</evidence>
<dbReference type="PANTHER" id="PTHR12691:SF10">
    <property type="entry name" value="MEDIATOR OF RNA POLYMERASE II TRANSCRIPTION SUBUNIT 23"/>
    <property type="match status" value="1"/>
</dbReference>
<comment type="caution">
    <text evidence="9">The sequence shown here is derived from an EMBL/GenBank/DDBJ whole genome shotgun (WGS) entry which is preliminary data.</text>
</comment>
<evidence type="ECO:0000256" key="4">
    <source>
        <dbReference type="ARBA" id="ARBA00023015"/>
    </source>
</evidence>
<evidence type="ECO:0000256" key="5">
    <source>
        <dbReference type="ARBA" id="ARBA00023163"/>
    </source>
</evidence>
<sequence>MDIVRIEKLWGDISQTKMKTHALDYLITKLASSKHERVIMRLLWGLDILIEKRIFLPREIALALVRSDQLRVDASPFFQCAFKLLLKLIFFLDYKNNREVFNKSIEKSSQFPSFSESDRSTIRLIDPVLELIKLLLSREICLMPAYFAMHELIRSFPSEHGNAPHMSIKNDVEKFMDSFARPACLLYCQIHRSIKPICGIAPATAPAFRVDSSNLVLTSIKGAMRYPEFLTTAQLPLLSSVLGQLRCTELTAGMLESPTGKSKTRSVGLELALVHWIVEIMELTEGTDDTHWVHTIFEHLISVVITFMLSSTIRFNEIVVKLNEKLEGRTWPKSSHYVMWFVLNATSGFIGKNMLTDFVPCLRLFDILFPDAEDPDRAMELQTPRCGKKCEQHFEDMNMGGEVSFTRAADGAGSEGCSHERIGASVGECTNVLSLPETRETASCDSRTAATPVELSVDEEVDEYDCLTDTSAEESECENLQEIIPPTHHQTTACHKLQGRLIHLTTAPVCLWQHVLRKSRLGHDHLPRVMPPVLRPIEARISCRMRNLIDSTTALMMNADANSGSVALVPALTARLTWKQLFVILNAYSTDNEVSPVIQRLVDMFWFGGEGDPSNNLAFPYSRLWPKLLNNGTVSLPYGLVARGRLEPLPHHLIRCMSIHLRMLVLHLLLQKFASLQYSDQLTTPAVTETMCRILTCREVEPSNVNRILHLLSKPQPTWPVADCSSGAPTVQSPAAPAAEQPSAVTVCHLVSTLLDTLGHRLADVLLPEVRMQTIISLTNLIRLWTAWSQQQHHLPDPSEKEDARSGQSLNSRNEVHEVPFELFYMLEWTVCKFARSVQAPDCAIYGLCSSITPTALAQAQAAAAAVVAAASASTTAGNAGVSAISAPVFPGSASGTAPAASSAPSNAQPTAAVTGNVGPTRVSSSTSGAKPLGVSGVTTQGIGQNSSEASFTMSSASDIASSSNVSTVLVNTLTSYPLLMTDQLELNRFVLFSMLQIYYAFDLDEVSGMKAFLVEQIRTMRERCGPNSLTDLPRLISNRLPEFLALNIRQRASPSFSSAGQFGTDETNSADKTANLSQILLLVQEEYKRLSDGETTWTQIANHGSLLFCVIFRYLLARGTVPRSAFNSVLHSSMASLNSCLCTLCDYVLACLTVLSSNDECMAQKCTDTLCEFCLTWRVVPLDRFLLFLLTHTNYQNTQLDAVNQIIVHIFTKCDKISAGIGFLSTIFLADSSADHSSNCTHLGSRRYPHPFPLASRDWPSCVKRLHELIPDQWFNGTDKAGDSSLACSKGAAGGDSSDCRHVPNLPILYGHLLLRLLPLLEVILSQFLETRLPLLYLIPFCQAVAPLFRFHQRPVNACYVILREHWQLAPPNLGSTGIQVPASLSVNEARLKWCIDRLRVQLITHCILSKHQLLAQAASKNRKVRTSAELSGKQSSFQQSGQQASGLFTPKAWFELCNTVDMASKTYDYVRAKHSDLTTNPTSFANAESELDSLLCNWFTSLPRFGEQDYLPALLDPILLSARNHGLSGHPAAWRPWRLEEGVSIQAAALYCASVEIMSSSATPSDFVSSVAGVLNSRLTDEHVADCLNIIGALSAVLPSVYRLALCQFSVGLCEDSILTDPTPDCFWSDPSTKYDLNADSVRWRRSSRSKRHIRLLDCSLSNEPNLLQSGNRGRPPVVASEFFTYLLPPHLSSSSSKTPASNRPIIDCEASINTIGKQACLLKASLWHAIWSHANTTFLTALPTLFSQLILPLLHNEAQLLMAFYLVAPLMGSLHAERAPKLVDLTAELYRAVWQVDSALANEEICDESIIHVDADGLPLNTGVPLVHVDTIADLLYHIKYMYVGNGVLDKVRPLLPQLRPSLRKRLKFILSASEVFPPSSQKQREQKQSKVFPGQVSNAVYEGRVYLAAARPPMNGEDF</sequence>
<protein>
    <recommendedName>
        <fullName evidence="3">Mediator of RNA polymerase II transcription subunit 23</fullName>
    </recommendedName>
    <alternativeName>
        <fullName evidence="7">Mediator complex subunit 23</fullName>
    </alternativeName>
</protein>
<evidence type="ECO:0000256" key="3">
    <source>
        <dbReference type="ARBA" id="ARBA00019696"/>
    </source>
</evidence>
<evidence type="ECO:0000256" key="1">
    <source>
        <dbReference type="ARBA" id="ARBA00004123"/>
    </source>
</evidence>
<comment type="subcellular location">
    <subcellularLocation>
        <location evidence="1">Nucleus</location>
    </subcellularLocation>
</comment>
<accession>A0AAV2TAV1</accession>
<keyword evidence="5" id="KW-0804">Transcription</keyword>